<evidence type="ECO:0000313" key="3">
    <source>
        <dbReference type="Proteomes" id="UP000317010"/>
    </source>
</evidence>
<keyword evidence="1" id="KW-0472">Membrane</keyword>
<name>A0A562U0C1_9SPHI</name>
<organism evidence="2 3">
    <name type="scientific">Mucilaginibacter frigoritolerans</name>
    <dbReference type="NCBI Taxonomy" id="652788"/>
    <lineage>
        <taxon>Bacteria</taxon>
        <taxon>Pseudomonadati</taxon>
        <taxon>Bacteroidota</taxon>
        <taxon>Sphingobacteriia</taxon>
        <taxon>Sphingobacteriales</taxon>
        <taxon>Sphingobacteriaceae</taxon>
        <taxon>Mucilaginibacter</taxon>
    </lineage>
</organism>
<keyword evidence="3" id="KW-1185">Reference proteome</keyword>
<feature type="transmembrane region" description="Helical" evidence="1">
    <location>
        <begin position="84"/>
        <end position="104"/>
    </location>
</feature>
<protein>
    <submittedName>
        <fullName evidence="2">Uncharacterized protein</fullName>
    </submittedName>
</protein>
<dbReference type="AlphaFoldDB" id="A0A562U0C1"/>
<reference evidence="2 3" key="1">
    <citation type="submission" date="2019-07" db="EMBL/GenBank/DDBJ databases">
        <title>Genomic Encyclopedia of Archaeal and Bacterial Type Strains, Phase II (KMG-II): from individual species to whole genera.</title>
        <authorList>
            <person name="Goeker M."/>
        </authorList>
    </citation>
    <scope>NUCLEOTIDE SEQUENCE [LARGE SCALE GENOMIC DNA]</scope>
    <source>
        <strain evidence="2 3">ATCC BAA-1854</strain>
    </source>
</reference>
<dbReference type="RefSeq" id="WP_144913111.1">
    <property type="nucleotide sequence ID" value="NZ_VLLI01000007.1"/>
</dbReference>
<feature type="transmembrane region" description="Helical" evidence="1">
    <location>
        <begin position="7"/>
        <end position="25"/>
    </location>
</feature>
<feature type="transmembrane region" description="Helical" evidence="1">
    <location>
        <begin position="116"/>
        <end position="135"/>
    </location>
</feature>
<keyword evidence="1" id="KW-0812">Transmembrane</keyword>
<feature type="transmembrane region" description="Helical" evidence="1">
    <location>
        <begin position="167"/>
        <end position="188"/>
    </location>
</feature>
<accession>A0A562U0C1</accession>
<dbReference type="Proteomes" id="UP000317010">
    <property type="component" value="Unassembled WGS sequence"/>
</dbReference>
<dbReference type="EMBL" id="VLLI01000007">
    <property type="protein sequence ID" value="TWI99289.1"/>
    <property type="molecule type" value="Genomic_DNA"/>
</dbReference>
<gene>
    <name evidence="2" type="ORF">JN11_02606</name>
</gene>
<evidence type="ECO:0000313" key="2">
    <source>
        <dbReference type="EMBL" id="TWI99289.1"/>
    </source>
</evidence>
<proteinExistence type="predicted"/>
<sequence length="203" mass="24097">MNRNIKYTLLLVPLIFIINRGYLIIKGFSESRFIEVRKEIYDNDEKDYLKGYEITNVPFEQFDIVVTPKNFWDYLLLTNKDGNFLSLILQLASGCCLFWYIAMLDFNNITWQRGRLIFIAGYLIAFAFLAIDFGLDHTKTFWESIYSYHGKTDFWKYAFYVETKNNMLIYVYASLIVLGAFKNIMWYYGTPKVTNEEIEPIID</sequence>
<comment type="caution">
    <text evidence="2">The sequence shown here is derived from an EMBL/GenBank/DDBJ whole genome shotgun (WGS) entry which is preliminary data.</text>
</comment>
<dbReference type="OrthoDB" id="9889282at2"/>
<keyword evidence="1" id="KW-1133">Transmembrane helix</keyword>
<evidence type="ECO:0000256" key="1">
    <source>
        <dbReference type="SAM" id="Phobius"/>
    </source>
</evidence>